<organism evidence="5 6">
    <name type="scientific">Paracoccus yeei</name>
    <dbReference type="NCBI Taxonomy" id="147645"/>
    <lineage>
        <taxon>Bacteria</taxon>
        <taxon>Pseudomonadati</taxon>
        <taxon>Pseudomonadota</taxon>
        <taxon>Alphaproteobacteria</taxon>
        <taxon>Rhodobacterales</taxon>
        <taxon>Paracoccaceae</taxon>
        <taxon>Paracoccus</taxon>
    </lineage>
</organism>
<dbReference type="PROSITE" id="PS01124">
    <property type="entry name" value="HTH_ARAC_FAMILY_2"/>
    <property type="match status" value="1"/>
</dbReference>
<dbReference type="SMART" id="SM00342">
    <property type="entry name" value="HTH_ARAC"/>
    <property type="match status" value="1"/>
</dbReference>
<sequence>MPVLPQDRPARVTQGRACPVQQFQPFAHVPQSFAVEEVQATLPGCTQEFFQIMPGKLDYRLTRLEYPNLRLFRERTNKTLLKRAAQGGDLLFFSLPARSEGACRVAGHAFAHHVGLMTDARQPMELITPASMELLYLVFDRRWFALHAIQQGLPGLTERLRGQAAFALPQDGLARFVARLTALFDAGPAAAPDQAAEMAILRPFLRLLASSQRIEHLAETRSKRMVDSARDLFLLDRAEAPRLSAVAAELGISRRYLQSCFQDSVGMTATELLRAERLNQVRGRLIAGRQAARPVSIGDVAADCGFWHLSRFAGDYRKLFGELPSETLGPRRAA</sequence>
<dbReference type="PROSITE" id="PS00041">
    <property type="entry name" value="HTH_ARAC_FAMILY_1"/>
    <property type="match status" value="1"/>
</dbReference>
<evidence type="ECO:0000313" key="5">
    <source>
        <dbReference type="EMBL" id="ATQ55093.1"/>
    </source>
</evidence>
<proteinExistence type="predicted"/>
<keyword evidence="2" id="KW-0238">DNA-binding</keyword>
<reference evidence="5 6" key="1">
    <citation type="submission" date="2017-10" db="EMBL/GenBank/DDBJ databases">
        <title>Complete genome sequence of Paracoccus yeei TT13 isolated from human skin.</title>
        <authorList>
            <person name="Lee K."/>
            <person name="Lim J.Y."/>
            <person name="Hwang I."/>
        </authorList>
    </citation>
    <scope>NUCLEOTIDE SEQUENCE [LARGE SCALE GENOMIC DNA]</scope>
    <source>
        <strain evidence="5 6">TT13</strain>
    </source>
</reference>
<gene>
    <name evidence="5" type="ORF">PYTT13_04270</name>
</gene>
<keyword evidence="3" id="KW-0804">Transcription</keyword>
<evidence type="ECO:0000256" key="3">
    <source>
        <dbReference type="ARBA" id="ARBA00023163"/>
    </source>
</evidence>
<dbReference type="InterPro" id="IPR053142">
    <property type="entry name" value="PchR_regulatory_protein"/>
</dbReference>
<dbReference type="AlphaFoldDB" id="A0A2D2BXZ1"/>
<dbReference type="PANTHER" id="PTHR47893">
    <property type="entry name" value="REGULATORY PROTEIN PCHR"/>
    <property type="match status" value="1"/>
</dbReference>
<dbReference type="InterPro" id="IPR018060">
    <property type="entry name" value="HTH_AraC"/>
</dbReference>
<dbReference type="InterPro" id="IPR018062">
    <property type="entry name" value="HTH_AraC-typ_CS"/>
</dbReference>
<protein>
    <submittedName>
        <fullName evidence="5">AraC family transcriptional regulator</fullName>
    </submittedName>
</protein>
<evidence type="ECO:0000256" key="1">
    <source>
        <dbReference type="ARBA" id="ARBA00023015"/>
    </source>
</evidence>
<dbReference type="GO" id="GO:0043565">
    <property type="term" value="F:sequence-specific DNA binding"/>
    <property type="evidence" value="ECO:0007669"/>
    <property type="project" value="InterPro"/>
</dbReference>
<dbReference type="EMBL" id="CP024422">
    <property type="protein sequence ID" value="ATQ55093.1"/>
    <property type="molecule type" value="Genomic_DNA"/>
</dbReference>
<evidence type="ECO:0000256" key="2">
    <source>
        <dbReference type="ARBA" id="ARBA00023125"/>
    </source>
</evidence>
<evidence type="ECO:0000259" key="4">
    <source>
        <dbReference type="PROSITE" id="PS01124"/>
    </source>
</evidence>
<evidence type="ECO:0000313" key="6">
    <source>
        <dbReference type="Proteomes" id="UP000229314"/>
    </source>
</evidence>
<dbReference type="Pfam" id="PF12833">
    <property type="entry name" value="HTH_18"/>
    <property type="match status" value="1"/>
</dbReference>
<keyword evidence="1" id="KW-0805">Transcription regulation</keyword>
<dbReference type="PANTHER" id="PTHR47893:SF1">
    <property type="entry name" value="REGULATORY PROTEIN PCHR"/>
    <property type="match status" value="1"/>
</dbReference>
<dbReference type="Proteomes" id="UP000229314">
    <property type="component" value="Chromosome"/>
</dbReference>
<dbReference type="GO" id="GO:0003700">
    <property type="term" value="F:DNA-binding transcription factor activity"/>
    <property type="evidence" value="ECO:0007669"/>
    <property type="project" value="InterPro"/>
</dbReference>
<dbReference type="Gene3D" id="1.10.10.60">
    <property type="entry name" value="Homeodomain-like"/>
    <property type="match status" value="1"/>
</dbReference>
<accession>A0A2D2BXZ1</accession>
<name>A0A2D2BXZ1_9RHOB</name>
<feature type="domain" description="HTH araC/xylS-type" evidence="4">
    <location>
        <begin position="227"/>
        <end position="330"/>
    </location>
</feature>